<dbReference type="EMBL" id="AP029170">
    <property type="protein sequence ID" value="BFD46445.1"/>
    <property type="molecule type" value="Genomic_DNA"/>
</dbReference>
<keyword evidence="2" id="KW-0812">Transmembrane</keyword>
<accession>A0AAT9G9C6</accession>
<evidence type="ECO:0000256" key="2">
    <source>
        <dbReference type="SAM" id="Phobius"/>
    </source>
</evidence>
<dbReference type="InterPro" id="IPR011990">
    <property type="entry name" value="TPR-like_helical_dom_sf"/>
</dbReference>
<feature type="compositionally biased region" description="Polar residues" evidence="1">
    <location>
        <begin position="40"/>
        <end position="60"/>
    </location>
</feature>
<gene>
    <name evidence="3" type="ORF">DMENIID0002_10910</name>
</gene>
<feature type="compositionally biased region" description="Low complexity" evidence="1">
    <location>
        <begin position="61"/>
        <end position="74"/>
    </location>
</feature>
<name>A0AAT9G9C6_9RICK</name>
<dbReference type="AlphaFoldDB" id="A0AAT9G9C6"/>
<keyword evidence="2" id="KW-0472">Membrane</keyword>
<keyword evidence="2" id="KW-1133">Transmembrane helix</keyword>
<dbReference type="SUPFAM" id="SSF48452">
    <property type="entry name" value="TPR-like"/>
    <property type="match status" value="1"/>
</dbReference>
<sequence>MSSAGKYQEALTECNKALEVDPDFTQALEQKAALEELLASTTIEPSPSSAENSTPTANSSTIMEENTPTTITEENTPHLKPHNAPFNRGSVPTAAPHEQTTEGQGWSLKDILTAAGSAAIVVITVGGIATYIYKKGTAICQEYCSKTEEPYSTFVFSAPSVEDTKLMGKGSGDADSSEESL</sequence>
<organism evidence="3">
    <name type="scientific">Candidatus Tisiphia endosymbiont of Sergentomyia squamirostris</name>
    <dbReference type="NCBI Taxonomy" id="3113639"/>
    <lineage>
        <taxon>Bacteria</taxon>
        <taxon>Pseudomonadati</taxon>
        <taxon>Pseudomonadota</taxon>
        <taxon>Alphaproteobacteria</taxon>
        <taxon>Rickettsiales</taxon>
        <taxon>Rickettsiaceae</taxon>
        <taxon>Rickettsieae</taxon>
        <taxon>Candidatus Tisiphia</taxon>
    </lineage>
</organism>
<proteinExistence type="predicted"/>
<reference evidence="3" key="1">
    <citation type="submission" date="2024-01" db="EMBL/GenBank/DDBJ databases">
        <title>Sequencing the genomes of a sandfly, Sergentomyia squamirostris, and its two endosymbionts.</title>
        <authorList>
            <person name="Itokawa K."/>
            <person name="Sanjoba C."/>
        </authorList>
    </citation>
    <scope>NUCLEOTIDE SEQUENCE</scope>
    <source>
        <strain evidence="3">RiSSQ</strain>
    </source>
</reference>
<protein>
    <submittedName>
        <fullName evidence="3">Uncharacterized protein</fullName>
    </submittedName>
</protein>
<dbReference type="Gene3D" id="1.25.40.10">
    <property type="entry name" value="Tetratricopeptide repeat domain"/>
    <property type="match status" value="1"/>
</dbReference>
<feature type="region of interest" description="Disordered" evidence="1">
    <location>
        <begin position="39"/>
        <end position="100"/>
    </location>
</feature>
<evidence type="ECO:0000256" key="1">
    <source>
        <dbReference type="SAM" id="MobiDB-lite"/>
    </source>
</evidence>
<feature type="transmembrane region" description="Helical" evidence="2">
    <location>
        <begin position="111"/>
        <end position="133"/>
    </location>
</feature>
<evidence type="ECO:0000313" key="3">
    <source>
        <dbReference type="EMBL" id="BFD46445.1"/>
    </source>
</evidence>